<dbReference type="GeneID" id="17086572"/>
<dbReference type="EC" id="1.11.1.15" evidence="9"/>
<proteinExistence type="inferred from homology"/>
<dbReference type="GO" id="GO:0005737">
    <property type="term" value="C:cytoplasm"/>
    <property type="evidence" value="ECO:0007669"/>
    <property type="project" value="TreeGrafter"/>
</dbReference>
<dbReference type="Gramene" id="EME27683">
    <property type="protein sequence ID" value="EME27683"/>
    <property type="gene ID" value="Gasu_48260"/>
</dbReference>
<dbReference type="Gene3D" id="3.40.30.10">
    <property type="entry name" value="Glutaredoxin"/>
    <property type="match status" value="1"/>
</dbReference>
<dbReference type="PANTHER" id="PTHR10430">
    <property type="entry name" value="PEROXIREDOXIN"/>
    <property type="match status" value="1"/>
</dbReference>
<dbReference type="KEGG" id="gsl:Gasu_48260"/>
<dbReference type="PROSITE" id="PS51352">
    <property type="entry name" value="THIOREDOXIN_2"/>
    <property type="match status" value="1"/>
</dbReference>
<dbReference type="OMA" id="SAWGKQH"/>
<dbReference type="InterPro" id="IPR036249">
    <property type="entry name" value="Thioredoxin-like_sf"/>
</dbReference>
<sequence length="189" mass="20417">MKKPISMNHLNKKCIGLHNFFCGNLSSTTMLKEGSRILSDLKFQILQEGKPQVITSDQVFSGKKVVLFGLPGAFTPTCSRQHLPGFGQKVDEIKSKGVDTVACLAVNDPFVLQQWAESQGVAGKILMLADGGAQSVKKLGLDIDTGDFGGIRCRRFSSLIDNFVVKKIHLEEGTGFSGASSAETILKDL</sequence>
<dbReference type="GO" id="GO:0008379">
    <property type="term" value="F:thioredoxin peroxidase activity"/>
    <property type="evidence" value="ECO:0007669"/>
    <property type="project" value="InterPro"/>
</dbReference>
<feature type="domain" description="Thioredoxin" evidence="8">
    <location>
        <begin position="32"/>
        <end position="189"/>
    </location>
</feature>
<name>M2XVK1_GALSU</name>
<evidence type="ECO:0000256" key="3">
    <source>
        <dbReference type="ARBA" id="ARBA00022862"/>
    </source>
</evidence>
<dbReference type="Pfam" id="PF08534">
    <property type="entry name" value="Redoxin"/>
    <property type="match status" value="1"/>
</dbReference>
<gene>
    <name evidence="9" type="ORF">Gasu_48260</name>
</gene>
<dbReference type="PANTHER" id="PTHR10430:SF16">
    <property type="entry name" value="PEROXIREDOXIN-5, MITOCHONDRIAL"/>
    <property type="match status" value="1"/>
</dbReference>
<evidence type="ECO:0000256" key="4">
    <source>
        <dbReference type="ARBA" id="ARBA00023002"/>
    </source>
</evidence>
<evidence type="ECO:0000313" key="10">
    <source>
        <dbReference type="Proteomes" id="UP000030680"/>
    </source>
</evidence>
<evidence type="ECO:0000256" key="2">
    <source>
        <dbReference type="ARBA" id="ARBA00022559"/>
    </source>
</evidence>
<dbReference type="GO" id="GO:0042744">
    <property type="term" value="P:hydrogen peroxide catabolic process"/>
    <property type="evidence" value="ECO:0007669"/>
    <property type="project" value="TreeGrafter"/>
</dbReference>
<keyword evidence="5 7" id="KW-0676">Redox-active center</keyword>
<feature type="active site" description="Cysteine sulfenic acid (-SOH) intermediate" evidence="6">
    <location>
        <position position="78"/>
    </location>
</feature>
<keyword evidence="4 7" id="KW-0560">Oxidoreductase</keyword>
<comment type="similarity">
    <text evidence="1 7">Belongs to the peroxiredoxin family. Prx5 subfamily.</text>
</comment>
<organism evidence="9 10">
    <name type="scientific">Galdieria sulphuraria</name>
    <name type="common">Red alga</name>
    <dbReference type="NCBI Taxonomy" id="130081"/>
    <lineage>
        <taxon>Eukaryota</taxon>
        <taxon>Rhodophyta</taxon>
        <taxon>Bangiophyceae</taxon>
        <taxon>Galdieriales</taxon>
        <taxon>Galdieriaceae</taxon>
        <taxon>Galdieria</taxon>
    </lineage>
</organism>
<keyword evidence="3 7" id="KW-0049">Antioxidant</keyword>
<accession>M2XVK1</accession>
<dbReference type="Proteomes" id="UP000030680">
    <property type="component" value="Unassembled WGS sequence"/>
</dbReference>
<evidence type="ECO:0000256" key="5">
    <source>
        <dbReference type="ARBA" id="ARBA00023284"/>
    </source>
</evidence>
<dbReference type="AlphaFoldDB" id="M2XVK1"/>
<comment type="function">
    <text evidence="7">Thiol-specific peroxidase that catalyzes the reduction of hydrogen peroxide and organic hydroperoxides to water and alcohols, respectively. Plays a role in cell protection against oxidative stress by detoxifying peroxides.</text>
</comment>
<evidence type="ECO:0000259" key="8">
    <source>
        <dbReference type="PROSITE" id="PS51352"/>
    </source>
</evidence>
<dbReference type="CDD" id="cd03013">
    <property type="entry name" value="PRX5_like"/>
    <property type="match status" value="1"/>
</dbReference>
<dbReference type="GO" id="GO:0045454">
    <property type="term" value="P:cell redox homeostasis"/>
    <property type="evidence" value="ECO:0007669"/>
    <property type="project" value="TreeGrafter"/>
</dbReference>
<evidence type="ECO:0000256" key="7">
    <source>
        <dbReference type="RuleBase" id="RU366011"/>
    </source>
</evidence>
<dbReference type="STRING" id="130081.M2XVK1"/>
<evidence type="ECO:0000313" key="9">
    <source>
        <dbReference type="EMBL" id="EME27683.1"/>
    </source>
</evidence>
<dbReference type="FunFam" id="3.40.30.10:FF:000020">
    <property type="entry name" value="Peroxiredoxin"/>
    <property type="match status" value="1"/>
</dbReference>
<dbReference type="OrthoDB" id="1882547at2759"/>
<dbReference type="EMBL" id="KB454529">
    <property type="protein sequence ID" value="EME27683.1"/>
    <property type="molecule type" value="Genomic_DNA"/>
</dbReference>
<dbReference type="SUPFAM" id="SSF52833">
    <property type="entry name" value="Thioredoxin-like"/>
    <property type="match status" value="1"/>
</dbReference>
<protein>
    <submittedName>
        <fullName evidence="9">Peroxiredoxin (Alkyl hydroperoxide reductase subunit C)</fullName>
        <ecNumber evidence="9">1.11.1.15</ecNumber>
    </submittedName>
</protein>
<dbReference type="InterPro" id="IPR037944">
    <property type="entry name" value="PRX5-like"/>
</dbReference>
<reference evidence="10" key="1">
    <citation type="journal article" date="2013" name="Science">
        <title>Gene transfer from bacteria and archaea facilitated evolution of an extremophilic eukaryote.</title>
        <authorList>
            <person name="Schonknecht G."/>
            <person name="Chen W.H."/>
            <person name="Ternes C.M."/>
            <person name="Barbier G.G."/>
            <person name="Shrestha R.P."/>
            <person name="Stanke M."/>
            <person name="Brautigam A."/>
            <person name="Baker B.J."/>
            <person name="Banfield J.F."/>
            <person name="Garavito R.M."/>
            <person name="Carr K."/>
            <person name="Wilkerson C."/>
            <person name="Rensing S.A."/>
            <person name="Gagneul D."/>
            <person name="Dickenson N.E."/>
            <person name="Oesterhelt C."/>
            <person name="Lercher M.J."/>
            <person name="Weber A.P."/>
        </authorList>
    </citation>
    <scope>NUCLEOTIDE SEQUENCE [LARGE SCALE GENOMIC DNA]</scope>
    <source>
        <strain evidence="10">074W</strain>
    </source>
</reference>
<dbReference type="InterPro" id="IPR013766">
    <property type="entry name" value="Thioredoxin_domain"/>
</dbReference>
<dbReference type="InterPro" id="IPR013740">
    <property type="entry name" value="Redoxin"/>
</dbReference>
<dbReference type="RefSeq" id="XP_005704203.1">
    <property type="nucleotide sequence ID" value="XM_005704146.1"/>
</dbReference>
<keyword evidence="2 7" id="KW-0575">Peroxidase</keyword>
<dbReference type="eggNOG" id="KOG0541">
    <property type="taxonomic scope" value="Eukaryota"/>
</dbReference>
<evidence type="ECO:0000256" key="1">
    <source>
        <dbReference type="ARBA" id="ARBA00010505"/>
    </source>
</evidence>
<evidence type="ECO:0000256" key="6">
    <source>
        <dbReference type="PIRSR" id="PIRSR637944-1"/>
    </source>
</evidence>
<keyword evidence="10" id="KW-1185">Reference proteome</keyword>
<dbReference type="GO" id="GO:0034599">
    <property type="term" value="P:cellular response to oxidative stress"/>
    <property type="evidence" value="ECO:0007669"/>
    <property type="project" value="InterPro"/>
</dbReference>